<keyword evidence="4 5" id="KW-0012">Acyltransferase</keyword>
<comment type="similarity">
    <text evidence="1 5">Belongs to the transferase hexapeptide repeat family.</text>
</comment>
<dbReference type="Proteomes" id="UP000664495">
    <property type="component" value="Unassembled WGS sequence"/>
</dbReference>
<feature type="domain" description="Maltose/galactoside acetyltransferase" evidence="6">
    <location>
        <begin position="7"/>
        <end position="61"/>
    </location>
</feature>
<evidence type="ECO:0000259" key="6">
    <source>
        <dbReference type="SMART" id="SM01266"/>
    </source>
</evidence>
<dbReference type="PROSITE" id="PS00101">
    <property type="entry name" value="HEXAPEP_TRANSFERASES"/>
    <property type="match status" value="1"/>
</dbReference>
<proteinExistence type="inferred from homology"/>
<dbReference type="Pfam" id="PF00132">
    <property type="entry name" value="Hexapep"/>
    <property type="match status" value="1"/>
</dbReference>
<protein>
    <recommendedName>
        <fullName evidence="5">Acetyltransferase</fullName>
        <ecNumber evidence="5">2.3.1.-</ecNumber>
    </recommendedName>
</protein>
<evidence type="ECO:0000256" key="5">
    <source>
        <dbReference type="RuleBase" id="RU367021"/>
    </source>
</evidence>
<dbReference type="Gene3D" id="2.160.10.10">
    <property type="entry name" value="Hexapeptide repeat proteins"/>
    <property type="match status" value="1"/>
</dbReference>
<dbReference type="InterPro" id="IPR039369">
    <property type="entry name" value="LacA-like"/>
</dbReference>
<accession>A0ABS3HHK2</accession>
<dbReference type="SUPFAM" id="SSF51161">
    <property type="entry name" value="Trimeric LpxA-like enzymes"/>
    <property type="match status" value="1"/>
</dbReference>
<evidence type="ECO:0000256" key="4">
    <source>
        <dbReference type="ARBA" id="ARBA00023315"/>
    </source>
</evidence>
<dbReference type="RefSeq" id="WP_207108510.1">
    <property type="nucleotide sequence ID" value="NZ_JAFLVR010000023.1"/>
</dbReference>
<evidence type="ECO:0000256" key="3">
    <source>
        <dbReference type="ARBA" id="ARBA00022737"/>
    </source>
</evidence>
<reference evidence="7 8" key="1">
    <citation type="submission" date="2021-03" db="EMBL/GenBank/DDBJ databases">
        <title>Enterococcal diversity collection.</title>
        <authorList>
            <person name="Gilmore M.S."/>
            <person name="Schwartzman J."/>
            <person name="Van Tyne D."/>
            <person name="Martin M."/>
            <person name="Earl A.M."/>
            <person name="Manson A.L."/>
            <person name="Straub T."/>
            <person name="Salamzade R."/>
            <person name="Saavedra J."/>
            <person name="Lebreton F."/>
            <person name="Prichula J."/>
            <person name="Schaufler K."/>
            <person name="Gaca A."/>
            <person name="Sgardioli B."/>
            <person name="Wagenaar J."/>
            <person name="Strong T."/>
        </authorList>
    </citation>
    <scope>NUCLEOTIDE SEQUENCE [LARGE SCALE GENOMIC DNA]</scope>
    <source>
        <strain evidence="7 8">MJM16</strain>
    </source>
</reference>
<sequence>MNEILGFEASRSGEMYDDLSPVFSEMRKQAVKATTEYNALYGKDEQKREAILRKLLGSVGDSPFFEPDFRCEFGKNIHLGDRFFANFDCILLDGGEIRIGNDVLFGPRVGIFTTNHATDPEERVAGGCYSKNVVIEDNVWVGANVTINQGVMIGKNTIIGSGSVVTKNIPANVIAVGNPCRVLREITEQDKTGYQSKRTLT</sequence>
<organism evidence="7 8">
    <name type="scientific">Candidatus Enterococcus murrayae</name>
    <dbReference type="NCBI Taxonomy" id="2815321"/>
    <lineage>
        <taxon>Bacteria</taxon>
        <taxon>Bacillati</taxon>
        <taxon>Bacillota</taxon>
        <taxon>Bacilli</taxon>
        <taxon>Lactobacillales</taxon>
        <taxon>Enterococcaceae</taxon>
        <taxon>Enterococcus</taxon>
    </lineage>
</organism>
<evidence type="ECO:0000313" key="7">
    <source>
        <dbReference type="EMBL" id="MBO0452738.1"/>
    </source>
</evidence>
<name>A0ABS3HHK2_9ENTE</name>
<keyword evidence="2 5" id="KW-0808">Transferase</keyword>
<dbReference type="InterPro" id="IPR024688">
    <property type="entry name" value="Mac_dom"/>
</dbReference>
<dbReference type="SMART" id="SM01266">
    <property type="entry name" value="Mac"/>
    <property type="match status" value="1"/>
</dbReference>
<dbReference type="PANTHER" id="PTHR43017">
    <property type="entry name" value="GALACTOSIDE O-ACETYLTRANSFERASE"/>
    <property type="match status" value="1"/>
</dbReference>
<dbReference type="InterPro" id="IPR018357">
    <property type="entry name" value="Hexapep_transf_CS"/>
</dbReference>
<dbReference type="Pfam" id="PF12464">
    <property type="entry name" value="Mac"/>
    <property type="match status" value="1"/>
</dbReference>
<dbReference type="CDD" id="cd03357">
    <property type="entry name" value="LbH_MAT_GAT"/>
    <property type="match status" value="1"/>
</dbReference>
<evidence type="ECO:0000256" key="2">
    <source>
        <dbReference type="ARBA" id="ARBA00022679"/>
    </source>
</evidence>
<dbReference type="InterPro" id="IPR001451">
    <property type="entry name" value="Hexapep"/>
</dbReference>
<gene>
    <name evidence="7" type="ORF">JZO85_10675</name>
</gene>
<dbReference type="EC" id="2.3.1.-" evidence="5"/>
<keyword evidence="8" id="KW-1185">Reference proteome</keyword>
<evidence type="ECO:0000256" key="1">
    <source>
        <dbReference type="ARBA" id="ARBA00007274"/>
    </source>
</evidence>
<dbReference type="EMBL" id="JAFLVR010000023">
    <property type="protein sequence ID" value="MBO0452738.1"/>
    <property type="molecule type" value="Genomic_DNA"/>
</dbReference>
<keyword evidence="3" id="KW-0677">Repeat</keyword>
<dbReference type="InterPro" id="IPR011004">
    <property type="entry name" value="Trimer_LpxA-like_sf"/>
</dbReference>
<evidence type="ECO:0000313" key="8">
    <source>
        <dbReference type="Proteomes" id="UP000664495"/>
    </source>
</evidence>
<comment type="caution">
    <text evidence="7">The sequence shown here is derived from an EMBL/GenBank/DDBJ whole genome shotgun (WGS) entry which is preliminary data.</text>
</comment>
<dbReference type="PANTHER" id="PTHR43017:SF1">
    <property type="entry name" value="ACETYLTRANSFERASE YJL218W-RELATED"/>
    <property type="match status" value="1"/>
</dbReference>